<feature type="transmembrane region" description="Helical" evidence="6">
    <location>
        <begin position="201"/>
        <end position="221"/>
    </location>
</feature>
<dbReference type="PANTHER" id="PTHR32322:SF2">
    <property type="entry name" value="EAMA DOMAIN-CONTAINING PROTEIN"/>
    <property type="match status" value="1"/>
</dbReference>
<evidence type="ECO:0000259" key="7">
    <source>
        <dbReference type="Pfam" id="PF00892"/>
    </source>
</evidence>
<proteinExistence type="inferred from homology"/>
<dbReference type="Gene3D" id="1.10.3730.20">
    <property type="match status" value="1"/>
</dbReference>
<dbReference type="Proteomes" id="UP001595937">
    <property type="component" value="Unassembled WGS sequence"/>
</dbReference>
<evidence type="ECO:0000313" key="9">
    <source>
        <dbReference type="Proteomes" id="UP001595937"/>
    </source>
</evidence>
<comment type="caution">
    <text evidence="8">The sequence shown here is derived from an EMBL/GenBank/DDBJ whole genome shotgun (WGS) entry which is preliminary data.</text>
</comment>
<feature type="transmembrane region" description="Helical" evidence="6">
    <location>
        <begin position="233"/>
        <end position="251"/>
    </location>
</feature>
<feature type="transmembrane region" description="Helical" evidence="6">
    <location>
        <begin position="170"/>
        <end position="189"/>
    </location>
</feature>
<keyword evidence="4 6" id="KW-1133">Transmembrane helix</keyword>
<dbReference type="GeneID" id="303297093"/>
<dbReference type="EMBL" id="JBHSLN010000023">
    <property type="protein sequence ID" value="MFC5297924.1"/>
    <property type="molecule type" value="Genomic_DNA"/>
</dbReference>
<dbReference type="InterPro" id="IPR000620">
    <property type="entry name" value="EamA_dom"/>
</dbReference>
<evidence type="ECO:0000256" key="4">
    <source>
        <dbReference type="ARBA" id="ARBA00022989"/>
    </source>
</evidence>
<feature type="transmembrane region" description="Helical" evidence="6">
    <location>
        <begin position="92"/>
        <end position="113"/>
    </location>
</feature>
<feature type="domain" description="EamA" evidence="7">
    <location>
        <begin position="171"/>
        <end position="302"/>
    </location>
</feature>
<protein>
    <submittedName>
        <fullName evidence="8">EamA family transporter</fullName>
    </submittedName>
</protein>
<feature type="transmembrane region" description="Helical" evidence="6">
    <location>
        <begin position="119"/>
        <end position="138"/>
    </location>
</feature>
<evidence type="ECO:0000256" key="5">
    <source>
        <dbReference type="ARBA" id="ARBA00023136"/>
    </source>
</evidence>
<accession>A0ABW0FFY5</accession>
<keyword evidence="3 6" id="KW-0812">Transmembrane</keyword>
<keyword evidence="5 6" id="KW-0472">Membrane</keyword>
<keyword evidence="9" id="KW-1185">Reference proteome</keyword>
<evidence type="ECO:0000313" key="8">
    <source>
        <dbReference type="EMBL" id="MFC5297924.1"/>
    </source>
</evidence>
<dbReference type="InterPro" id="IPR050638">
    <property type="entry name" value="AA-Vitamin_Transporters"/>
</dbReference>
<evidence type="ECO:0000256" key="3">
    <source>
        <dbReference type="ARBA" id="ARBA00022692"/>
    </source>
</evidence>
<dbReference type="RefSeq" id="WP_343923594.1">
    <property type="nucleotide sequence ID" value="NZ_BAAAIR010000034.1"/>
</dbReference>
<feature type="transmembrane region" description="Helical" evidence="6">
    <location>
        <begin position="288"/>
        <end position="304"/>
    </location>
</feature>
<comment type="subcellular location">
    <subcellularLocation>
        <location evidence="1">Membrane</location>
        <topology evidence="1">Multi-pass membrane protein</topology>
    </subcellularLocation>
</comment>
<dbReference type="InterPro" id="IPR037185">
    <property type="entry name" value="EmrE-like"/>
</dbReference>
<feature type="transmembrane region" description="Helical" evidence="6">
    <location>
        <begin position="147"/>
        <end position="164"/>
    </location>
</feature>
<dbReference type="PANTHER" id="PTHR32322">
    <property type="entry name" value="INNER MEMBRANE TRANSPORTER"/>
    <property type="match status" value="1"/>
</dbReference>
<sequence length="315" mass="32201">MKQLEVEGFKVDGSPPRGHGVPPVPLPGSPAALTVALTAIAPITWGTTYVVTTELLPPDHPLWSGVLRALPAGLLALALGRALPHGHWWWRSLLLGTLNIGAFFPLLFLAAYLLPGGVAGVFGATGPLLVAVLAAVLLRERPTARRLTWGIMAVLGVAAMVLGPDAALDPLGALAGLGGVTSMAVGTVLSKKWRPPVGPIAFAGWQLTAGGLVILPLAVAVEGAPPALDAQAVAGYAWLTLVGGLLAYALWFRGLGRMPAGSAAFLPVLSPLVAAVLGYLVLGEQLTAVQLGGFALALIAVVAAQRTSRRREGSA</sequence>
<name>A0ABW0FFY5_9MICO</name>
<dbReference type="Pfam" id="PF00892">
    <property type="entry name" value="EamA"/>
    <property type="match status" value="2"/>
</dbReference>
<feature type="transmembrane region" description="Helical" evidence="6">
    <location>
        <begin position="263"/>
        <end position="282"/>
    </location>
</feature>
<comment type="similarity">
    <text evidence="2">Belongs to the EamA transporter family.</text>
</comment>
<evidence type="ECO:0000256" key="2">
    <source>
        <dbReference type="ARBA" id="ARBA00007362"/>
    </source>
</evidence>
<evidence type="ECO:0000256" key="1">
    <source>
        <dbReference type="ARBA" id="ARBA00004141"/>
    </source>
</evidence>
<gene>
    <name evidence="8" type="ORF">ACFPK8_10415</name>
</gene>
<feature type="domain" description="EamA" evidence="7">
    <location>
        <begin position="35"/>
        <end position="161"/>
    </location>
</feature>
<reference evidence="9" key="1">
    <citation type="journal article" date="2019" name="Int. J. Syst. Evol. Microbiol.">
        <title>The Global Catalogue of Microorganisms (GCM) 10K type strain sequencing project: providing services to taxonomists for standard genome sequencing and annotation.</title>
        <authorList>
            <consortium name="The Broad Institute Genomics Platform"/>
            <consortium name="The Broad Institute Genome Sequencing Center for Infectious Disease"/>
            <person name="Wu L."/>
            <person name="Ma J."/>
        </authorList>
    </citation>
    <scope>NUCLEOTIDE SEQUENCE [LARGE SCALE GENOMIC DNA]</scope>
    <source>
        <strain evidence="9">CGMCC 1.16455</strain>
    </source>
</reference>
<dbReference type="SUPFAM" id="SSF103481">
    <property type="entry name" value="Multidrug resistance efflux transporter EmrE"/>
    <property type="match status" value="2"/>
</dbReference>
<evidence type="ECO:0000256" key="6">
    <source>
        <dbReference type="SAM" id="Phobius"/>
    </source>
</evidence>
<organism evidence="8 9">
    <name type="scientific">Brachybacterium tyrofermentans</name>
    <dbReference type="NCBI Taxonomy" id="47848"/>
    <lineage>
        <taxon>Bacteria</taxon>
        <taxon>Bacillati</taxon>
        <taxon>Actinomycetota</taxon>
        <taxon>Actinomycetes</taxon>
        <taxon>Micrococcales</taxon>
        <taxon>Dermabacteraceae</taxon>
        <taxon>Brachybacterium</taxon>
    </lineage>
</organism>